<dbReference type="AlphaFoldDB" id="A0A7M5WS28"/>
<dbReference type="Gene3D" id="1.20.120.230">
    <property type="entry name" value="Alpha-catenin/vinculin-like"/>
    <property type="match status" value="3"/>
</dbReference>
<dbReference type="GO" id="GO:0045296">
    <property type="term" value="F:cadherin binding"/>
    <property type="evidence" value="ECO:0007669"/>
    <property type="project" value="InterPro"/>
</dbReference>
<name>A0A7M5WS28_9CNID</name>
<sequence>MTQWNIQDIEIRTRSVEKVLVPLIAQVGVLVNQGNNENYRDNVSEKVKTALPNLELSIFKFTSIGHEMGNANDNIRDDMVKSCDATNKACNTIVSMLNTDENNNATEPTNEKTLSDAAKILLSAITKILILADRTAILKLVKSAAKVNARLEELESVTNFTEFVNAFSQFGGDMVELAYVSGERQNDLRDELQRAEVCAARAILEKSTMMLLTTCKTCLRHPDSPLAKGIRGAVFQSMRDAMTTLKAVIENNECPGKAFCCGISLDLNNTKEGIEDLLKTPKDYQKMENLIDMVDNINIDMEDLINKENIEDSRKSLIKALIMQSKGLHKNLLEFVEDDQVKEDEENIYKTLRELFDICDEMLEESSKASAEQVFHLVETCEYKEVLARLKESALSGELDKVEETAERLESVLSEILQITRLTKATSNIDACIITATRLEENLINLMPQAIDAGKMLSAHPTSKITQENFEVFIDVWDTQVDELLTLLRNITEGHTES</sequence>
<dbReference type="GO" id="GO:0005737">
    <property type="term" value="C:cytoplasm"/>
    <property type="evidence" value="ECO:0007669"/>
    <property type="project" value="UniProtKB-SubCell"/>
</dbReference>
<evidence type="ECO:0000313" key="6">
    <source>
        <dbReference type="Proteomes" id="UP000594262"/>
    </source>
</evidence>
<keyword evidence="3" id="KW-0963">Cytoplasm</keyword>
<dbReference type="OrthoDB" id="6376697at2759"/>
<dbReference type="Proteomes" id="UP000594262">
    <property type="component" value="Unplaced"/>
</dbReference>
<accession>A0A7M5WS28</accession>
<proteinExistence type="inferred from homology"/>
<comment type="subcellular location">
    <subcellularLocation>
        <location evidence="1">Cytoplasm</location>
    </subcellularLocation>
</comment>
<keyword evidence="6" id="KW-1185">Reference proteome</keyword>
<dbReference type="InterPro" id="IPR036723">
    <property type="entry name" value="Alpha-catenin/vinculin-like_sf"/>
</dbReference>
<dbReference type="PANTHER" id="PTHR46342:SF1">
    <property type="entry name" value="ALPHA-CATULIN"/>
    <property type="match status" value="1"/>
</dbReference>
<evidence type="ECO:0000256" key="4">
    <source>
        <dbReference type="SAM" id="Coils"/>
    </source>
</evidence>
<dbReference type="GO" id="GO:0051015">
    <property type="term" value="F:actin filament binding"/>
    <property type="evidence" value="ECO:0007669"/>
    <property type="project" value="InterPro"/>
</dbReference>
<dbReference type="GO" id="GO:0007266">
    <property type="term" value="P:Rho protein signal transduction"/>
    <property type="evidence" value="ECO:0007669"/>
    <property type="project" value="InterPro"/>
</dbReference>
<dbReference type="InterPro" id="IPR001033">
    <property type="entry name" value="Alpha_catenin"/>
</dbReference>
<dbReference type="InterPro" id="IPR030045">
    <property type="entry name" value="CTNNAL1"/>
</dbReference>
<dbReference type="PRINTS" id="PR00805">
    <property type="entry name" value="ALPHACATENIN"/>
</dbReference>
<dbReference type="PANTHER" id="PTHR46342">
    <property type="entry name" value="ALPHA-CATULIN"/>
    <property type="match status" value="1"/>
</dbReference>
<keyword evidence="4" id="KW-0175">Coiled coil</keyword>
<evidence type="ECO:0000313" key="5">
    <source>
        <dbReference type="EnsemblMetazoa" id="CLYHEMP008511.2"/>
    </source>
</evidence>
<protein>
    <submittedName>
        <fullName evidence="5">Uncharacterized protein</fullName>
    </submittedName>
</protein>
<organism evidence="5 6">
    <name type="scientific">Clytia hemisphaerica</name>
    <dbReference type="NCBI Taxonomy" id="252671"/>
    <lineage>
        <taxon>Eukaryota</taxon>
        <taxon>Metazoa</taxon>
        <taxon>Cnidaria</taxon>
        <taxon>Hydrozoa</taxon>
        <taxon>Hydroidolina</taxon>
        <taxon>Leptothecata</taxon>
        <taxon>Obeliida</taxon>
        <taxon>Clytiidae</taxon>
        <taxon>Clytia</taxon>
    </lineage>
</organism>
<evidence type="ECO:0000256" key="1">
    <source>
        <dbReference type="ARBA" id="ARBA00004496"/>
    </source>
</evidence>
<dbReference type="EnsemblMetazoa" id="CLYHEMT008511.2">
    <property type="protein sequence ID" value="CLYHEMP008511.2"/>
    <property type="gene ID" value="CLYHEMG008511"/>
</dbReference>
<dbReference type="InterPro" id="IPR006077">
    <property type="entry name" value="Vinculin/catenin"/>
</dbReference>
<dbReference type="Pfam" id="PF01044">
    <property type="entry name" value="Vinculin"/>
    <property type="match status" value="1"/>
</dbReference>
<comment type="similarity">
    <text evidence="2">Belongs to the vinculin/alpha-catenin family.</text>
</comment>
<dbReference type="SUPFAM" id="SSF47220">
    <property type="entry name" value="alpha-catenin/vinculin-like"/>
    <property type="match status" value="2"/>
</dbReference>
<dbReference type="GO" id="GO:0007155">
    <property type="term" value="P:cell adhesion"/>
    <property type="evidence" value="ECO:0007669"/>
    <property type="project" value="InterPro"/>
</dbReference>
<reference evidence="5" key="1">
    <citation type="submission" date="2021-01" db="UniProtKB">
        <authorList>
            <consortium name="EnsemblMetazoa"/>
        </authorList>
    </citation>
    <scope>IDENTIFICATION</scope>
</reference>
<evidence type="ECO:0000256" key="3">
    <source>
        <dbReference type="ARBA" id="ARBA00022490"/>
    </source>
</evidence>
<feature type="coiled-coil region" evidence="4">
    <location>
        <begin position="392"/>
        <end position="419"/>
    </location>
</feature>
<evidence type="ECO:0000256" key="2">
    <source>
        <dbReference type="ARBA" id="ARBA00008376"/>
    </source>
</evidence>